<dbReference type="RefSeq" id="WP_145366903.1">
    <property type="nucleotide sequence ID" value="NZ_CP036275.1"/>
</dbReference>
<keyword evidence="7" id="KW-0175">Coiled coil</keyword>
<feature type="transmembrane region" description="Helical" evidence="8">
    <location>
        <begin position="195"/>
        <end position="216"/>
    </location>
</feature>
<dbReference type="SUPFAM" id="SSF52540">
    <property type="entry name" value="P-loop containing nucleoside triphosphate hydrolases"/>
    <property type="match status" value="1"/>
</dbReference>
<evidence type="ECO:0000256" key="8">
    <source>
        <dbReference type="SAM" id="Phobius"/>
    </source>
</evidence>
<feature type="transmembrane region" description="Helical" evidence="8">
    <location>
        <begin position="163"/>
        <end position="183"/>
    </location>
</feature>
<dbReference type="PROSITE" id="PS00688">
    <property type="entry name" value="SIGMA54_INTERACT_3"/>
    <property type="match status" value="1"/>
</dbReference>
<dbReference type="PROSITE" id="PS00675">
    <property type="entry name" value="SIGMA54_INTERACT_1"/>
    <property type="match status" value="1"/>
</dbReference>
<feature type="transmembrane region" description="Helical" evidence="8">
    <location>
        <begin position="420"/>
        <end position="443"/>
    </location>
</feature>
<dbReference type="FunFam" id="3.40.50.300:FF:000006">
    <property type="entry name" value="DNA-binding transcriptional regulator NtrC"/>
    <property type="match status" value="1"/>
</dbReference>
<keyword evidence="3" id="KW-0805">Transcription regulation</keyword>
<feature type="domain" description="Sigma-54 factor interaction" evidence="9">
    <location>
        <begin position="691"/>
        <end position="920"/>
    </location>
</feature>
<name>A0A517Z162_9PLAN</name>
<feature type="transmembrane region" description="Helical" evidence="8">
    <location>
        <begin position="316"/>
        <end position="339"/>
    </location>
</feature>
<dbReference type="Gene3D" id="1.10.10.60">
    <property type="entry name" value="Homeodomain-like"/>
    <property type="match status" value="1"/>
</dbReference>
<dbReference type="Pfam" id="PF00158">
    <property type="entry name" value="Sigma54_activat"/>
    <property type="match status" value="1"/>
</dbReference>
<dbReference type="PANTHER" id="PTHR32071">
    <property type="entry name" value="TRANSCRIPTIONAL REGULATORY PROTEIN"/>
    <property type="match status" value="1"/>
</dbReference>
<evidence type="ECO:0000256" key="4">
    <source>
        <dbReference type="ARBA" id="ARBA00023125"/>
    </source>
</evidence>
<keyword evidence="11" id="KW-1185">Reference proteome</keyword>
<dbReference type="KEGG" id="mri:Mal4_05010"/>
<dbReference type="GO" id="GO:0043565">
    <property type="term" value="F:sequence-specific DNA binding"/>
    <property type="evidence" value="ECO:0007669"/>
    <property type="project" value="InterPro"/>
</dbReference>
<evidence type="ECO:0000256" key="7">
    <source>
        <dbReference type="SAM" id="Coils"/>
    </source>
</evidence>
<dbReference type="PROSITE" id="PS50045">
    <property type="entry name" value="SIGMA54_INTERACT_4"/>
    <property type="match status" value="1"/>
</dbReference>
<feature type="transmembrane region" description="Helical" evidence="8">
    <location>
        <begin position="351"/>
        <end position="373"/>
    </location>
</feature>
<accession>A0A517Z162</accession>
<evidence type="ECO:0000256" key="1">
    <source>
        <dbReference type="ARBA" id="ARBA00022741"/>
    </source>
</evidence>
<sequence>MFTVYRRNRYYIAALAGASIGYAVLALAYIATSPDIGLRCLLEATDAPHAGSGVTIQGAVRPLDDSKGYIPEVGDVLVQIHDRPIRTLVDFVQAQAELRDAQVDDGGDLAMGADPSELSRVSTLTLVEYYDHTRLVRVRFHPPGETRVRDGWLWLHSQPSGGVLASLLWALVQAAIVAVAAFACWKRPFDRTMWIFFNLTALTLIAYVGGSHWWVIAGSMWLTLPFLVAAVLLPVVLLHFFVVFPSRKRMLVGTAHWVLAGLYAIPVLVIAAGSLLILFTWWASGLGAIEGPFGELVSQWSGDLLARLLGGLRVGIYAYMLLAAGYFALSVASIVQSLFRTQDVSELGQVRWLLAGSLAGAVPVAYTLYLAYFDRAAFALGAGRLPMWLASIAFMLAYAVGIARYKLALVDELINRGMRYYLVSTAVTLTFSLTIALGAFAAWRKGPPLFGHQVAVVIVLALSVVGLFWLRDRVQQMIDRRFFREKYQLNRALSRVNRAVSGLVEQGAVADDMLASCCEVLRVDRAGLYMRNEESSRFRLVDSVGADHFPLTIEADSETLSLLDDGTSLQRAPGGHPGPQRLLRTLQAELVHGLTLDGELTGLVALGAKTAGGGYTAEDATFLTAVSRLTGVALHCAKVHEDITRLNEDLQLKIDKISEQSRQIELLQGQLAGEARPRQLARSDEFRRDGIKGNSPAMQQVLATVRKVAVSESSVLIRGESGTGKELLAKSIHDNSDRRSGPLVTVHCAALSPSLLESELFGHVKGAFTDAREDKVGRFALADGGSLFLDEIGDVSLDVQVKLLRVLQERTFEPVGGSRSMTVDVRLIAATHQNLERLIAAGKFREDLYYRLNVITVTLPPLRERRDDIFELAVHFLRRATERSGKRIVRITDEALEALRQYDWPGNIRELQNVMERAVVLAEGEQITFGDLPGEVQTGGSRRLTSDIVEVKSSPVLLTHADVPRQTTAARRSRRRDPMQEQAELQAALNESDGNKAEAARLLGLPRSTFYSKLKKFGLG</sequence>
<dbReference type="PANTHER" id="PTHR32071:SF122">
    <property type="entry name" value="SIGMA FACTOR"/>
    <property type="match status" value="1"/>
</dbReference>
<dbReference type="EMBL" id="CP036275">
    <property type="protein sequence ID" value="QDU36217.1"/>
    <property type="molecule type" value="Genomic_DNA"/>
</dbReference>
<gene>
    <name evidence="10" type="primary">zraR_4</name>
    <name evidence="10" type="ORF">Mal4_05010</name>
</gene>
<dbReference type="InterPro" id="IPR002197">
    <property type="entry name" value="HTH_Fis"/>
</dbReference>
<feature type="coiled-coil region" evidence="7">
    <location>
        <begin position="640"/>
        <end position="667"/>
    </location>
</feature>
<evidence type="ECO:0000256" key="5">
    <source>
        <dbReference type="ARBA" id="ARBA00023159"/>
    </source>
</evidence>
<organism evidence="10 11">
    <name type="scientific">Maioricimonas rarisocia</name>
    <dbReference type="NCBI Taxonomy" id="2528026"/>
    <lineage>
        <taxon>Bacteria</taxon>
        <taxon>Pseudomonadati</taxon>
        <taxon>Planctomycetota</taxon>
        <taxon>Planctomycetia</taxon>
        <taxon>Planctomycetales</taxon>
        <taxon>Planctomycetaceae</taxon>
        <taxon>Maioricimonas</taxon>
    </lineage>
</organism>
<feature type="transmembrane region" description="Helical" evidence="8">
    <location>
        <begin position="222"/>
        <end position="244"/>
    </location>
</feature>
<keyword evidence="4" id="KW-0238">DNA-binding</keyword>
<protein>
    <submittedName>
        <fullName evidence="10">Transcriptional regulatory protein ZraR</fullName>
    </submittedName>
</protein>
<dbReference type="InterPro" id="IPR027417">
    <property type="entry name" value="P-loop_NTPase"/>
</dbReference>
<dbReference type="InterPro" id="IPR025943">
    <property type="entry name" value="Sigma_54_int_dom_ATP-bd_2"/>
</dbReference>
<keyword evidence="2" id="KW-0067">ATP-binding</keyword>
<dbReference type="PRINTS" id="PR01590">
    <property type="entry name" value="HTHFIS"/>
</dbReference>
<keyword evidence="5" id="KW-0010">Activator</keyword>
<feature type="transmembrane region" description="Helical" evidence="8">
    <location>
        <begin position="12"/>
        <end position="31"/>
    </location>
</feature>
<keyword evidence="8" id="KW-1133">Transmembrane helix</keyword>
<feature type="transmembrane region" description="Helical" evidence="8">
    <location>
        <begin position="385"/>
        <end position="408"/>
    </location>
</feature>
<dbReference type="GO" id="GO:0005524">
    <property type="term" value="F:ATP binding"/>
    <property type="evidence" value="ECO:0007669"/>
    <property type="project" value="UniProtKB-KW"/>
</dbReference>
<dbReference type="SUPFAM" id="SSF55781">
    <property type="entry name" value="GAF domain-like"/>
    <property type="match status" value="1"/>
</dbReference>
<reference evidence="10 11" key="1">
    <citation type="submission" date="2019-02" db="EMBL/GenBank/DDBJ databases">
        <title>Deep-cultivation of Planctomycetes and their phenomic and genomic characterization uncovers novel biology.</title>
        <authorList>
            <person name="Wiegand S."/>
            <person name="Jogler M."/>
            <person name="Boedeker C."/>
            <person name="Pinto D."/>
            <person name="Vollmers J."/>
            <person name="Rivas-Marin E."/>
            <person name="Kohn T."/>
            <person name="Peeters S.H."/>
            <person name="Heuer A."/>
            <person name="Rast P."/>
            <person name="Oberbeckmann S."/>
            <person name="Bunk B."/>
            <person name="Jeske O."/>
            <person name="Meyerdierks A."/>
            <person name="Storesund J.E."/>
            <person name="Kallscheuer N."/>
            <person name="Luecker S."/>
            <person name="Lage O.M."/>
            <person name="Pohl T."/>
            <person name="Merkel B.J."/>
            <person name="Hornburger P."/>
            <person name="Mueller R.-W."/>
            <person name="Bruemmer F."/>
            <person name="Labrenz M."/>
            <person name="Spormann A.M."/>
            <person name="Op den Camp H."/>
            <person name="Overmann J."/>
            <person name="Amann R."/>
            <person name="Jetten M.S.M."/>
            <person name="Mascher T."/>
            <person name="Medema M.H."/>
            <person name="Devos D.P."/>
            <person name="Kaster A.-K."/>
            <person name="Ovreas L."/>
            <person name="Rohde M."/>
            <person name="Galperin M.Y."/>
            <person name="Jogler C."/>
        </authorList>
    </citation>
    <scope>NUCLEOTIDE SEQUENCE [LARGE SCALE GENOMIC DNA]</scope>
    <source>
        <strain evidence="10 11">Mal4</strain>
    </source>
</reference>
<dbReference type="SUPFAM" id="SSF46689">
    <property type="entry name" value="Homeodomain-like"/>
    <property type="match status" value="1"/>
</dbReference>
<keyword evidence="6" id="KW-0804">Transcription</keyword>
<dbReference type="Proteomes" id="UP000320496">
    <property type="component" value="Chromosome"/>
</dbReference>
<dbReference type="SMART" id="SM00382">
    <property type="entry name" value="AAA"/>
    <property type="match status" value="1"/>
</dbReference>
<dbReference type="InterPro" id="IPR009057">
    <property type="entry name" value="Homeodomain-like_sf"/>
</dbReference>
<keyword evidence="8" id="KW-0472">Membrane</keyword>
<dbReference type="InterPro" id="IPR025944">
    <property type="entry name" value="Sigma_54_int_dom_CS"/>
</dbReference>
<dbReference type="PROSITE" id="PS00676">
    <property type="entry name" value="SIGMA54_INTERACT_2"/>
    <property type="match status" value="1"/>
</dbReference>
<keyword evidence="1" id="KW-0547">Nucleotide-binding</keyword>
<evidence type="ECO:0000313" key="11">
    <source>
        <dbReference type="Proteomes" id="UP000320496"/>
    </source>
</evidence>
<dbReference type="InterPro" id="IPR003593">
    <property type="entry name" value="AAA+_ATPase"/>
</dbReference>
<feature type="transmembrane region" description="Helical" evidence="8">
    <location>
        <begin position="256"/>
        <end position="283"/>
    </location>
</feature>
<dbReference type="Gene3D" id="3.40.50.300">
    <property type="entry name" value="P-loop containing nucleotide triphosphate hydrolases"/>
    <property type="match status" value="1"/>
</dbReference>
<dbReference type="InterPro" id="IPR002078">
    <property type="entry name" value="Sigma_54_int"/>
</dbReference>
<dbReference type="Pfam" id="PF02954">
    <property type="entry name" value="HTH_8"/>
    <property type="match status" value="1"/>
</dbReference>
<keyword evidence="8" id="KW-0812">Transmembrane</keyword>
<dbReference type="InterPro" id="IPR025662">
    <property type="entry name" value="Sigma_54_int_dom_ATP-bd_1"/>
</dbReference>
<evidence type="ECO:0000256" key="6">
    <source>
        <dbReference type="ARBA" id="ARBA00023163"/>
    </source>
</evidence>
<dbReference type="GO" id="GO:0006355">
    <property type="term" value="P:regulation of DNA-templated transcription"/>
    <property type="evidence" value="ECO:0007669"/>
    <property type="project" value="InterPro"/>
</dbReference>
<dbReference type="InterPro" id="IPR029016">
    <property type="entry name" value="GAF-like_dom_sf"/>
</dbReference>
<proteinExistence type="predicted"/>
<dbReference type="FunFam" id="1.10.8.60:FF:000014">
    <property type="entry name" value="DNA-binding transcriptional regulator NtrC"/>
    <property type="match status" value="1"/>
</dbReference>
<dbReference type="Gene3D" id="3.30.450.40">
    <property type="match status" value="1"/>
</dbReference>
<dbReference type="Pfam" id="PF25601">
    <property type="entry name" value="AAA_lid_14"/>
    <property type="match status" value="1"/>
</dbReference>
<evidence type="ECO:0000256" key="2">
    <source>
        <dbReference type="ARBA" id="ARBA00022840"/>
    </source>
</evidence>
<evidence type="ECO:0000256" key="3">
    <source>
        <dbReference type="ARBA" id="ARBA00023015"/>
    </source>
</evidence>
<dbReference type="AlphaFoldDB" id="A0A517Z162"/>
<evidence type="ECO:0000259" key="9">
    <source>
        <dbReference type="PROSITE" id="PS50045"/>
    </source>
</evidence>
<dbReference type="Gene3D" id="1.10.8.60">
    <property type="match status" value="1"/>
</dbReference>
<dbReference type="InterPro" id="IPR058031">
    <property type="entry name" value="AAA_lid_NorR"/>
</dbReference>
<dbReference type="OrthoDB" id="9807827at2"/>
<dbReference type="CDD" id="cd00009">
    <property type="entry name" value="AAA"/>
    <property type="match status" value="1"/>
</dbReference>
<feature type="transmembrane region" description="Helical" evidence="8">
    <location>
        <begin position="449"/>
        <end position="470"/>
    </location>
</feature>
<evidence type="ECO:0000313" key="10">
    <source>
        <dbReference type="EMBL" id="QDU36217.1"/>
    </source>
</evidence>